<evidence type="ECO:0000256" key="1">
    <source>
        <dbReference type="SAM" id="MobiDB-lite"/>
    </source>
</evidence>
<accession>A0A388LC16</accession>
<feature type="compositionally biased region" description="Low complexity" evidence="1">
    <location>
        <begin position="106"/>
        <end position="119"/>
    </location>
</feature>
<feature type="region of interest" description="Disordered" evidence="1">
    <location>
        <begin position="1"/>
        <end position="153"/>
    </location>
</feature>
<feature type="compositionally biased region" description="Basic residues" evidence="1">
    <location>
        <begin position="21"/>
        <end position="57"/>
    </location>
</feature>
<evidence type="ECO:0000313" key="2">
    <source>
        <dbReference type="EMBL" id="GBG79733.1"/>
    </source>
</evidence>
<dbReference type="Proteomes" id="UP000265515">
    <property type="component" value="Unassembled WGS sequence"/>
</dbReference>
<sequence>MAAPGHVAAEEEEEEEEKNYKTMRRRNRRTRRKRRGRTRRRRRRRRKKKKRRWRTKRRKEEEEEEEEEKEDEEVEDEEEEEEEEEKEEGEEKEEDSPRCSSRGTLPAKAPAAAAMAPTAQQRGGGETGQHAVSADSPYTQAAGGDEQQEQRRRGALGFADCVCGASAELVLWFDDDQTIAAVFFPTLTECGAAPEGGDLGSGAATQLHRGESCGQFNDSKDEEPPQMTTSSLRRRDLFVLSITGVQNDAPEQEERGAATLKVAVSSEVDLETSEGQVMEEGTAGGQGTQGTLQKRRGDRHNELAGSSKN</sequence>
<feature type="region of interest" description="Disordered" evidence="1">
    <location>
        <begin position="267"/>
        <end position="309"/>
    </location>
</feature>
<dbReference type="EMBL" id="BFEA01000326">
    <property type="protein sequence ID" value="GBG79733.1"/>
    <property type="molecule type" value="Genomic_DNA"/>
</dbReference>
<reference evidence="2 3" key="1">
    <citation type="journal article" date="2018" name="Cell">
        <title>The Chara Genome: Secondary Complexity and Implications for Plant Terrestrialization.</title>
        <authorList>
            <person name="Nishiyama T."/>
            <person name="Sakayama H."/>
            <person name="Vries J.D."/>
            <person name="Buschmann H."/>
            <person name="Saint-Marcoux D."/>
            <person name="Ullrich K.K."/>
            <person name="Haas F.B."/>
            <person name="Vanderstraeten L."/>
            <person name="Becker D."/>
            <person name="Lang D."/>
            <person name="Vosolsobe S."/>
            <person name="Rombauts S."/>
            <person name="Wilhelmsson P.K.I."/>
            <person name="Janitza P."/>
            <person name="Kern R."/>
            <person name="Heyl A."/>
            <person name="Rumpler F."/>
            <person name="Villalobos L.I.A.C."/>
            <person name="Clay J.M."/>
            <person name="Skokan R."/>
            <person name="Toyoda A."/>
            <person name="Suzuki Y."/>
            <person name="Kagoshima H."/>
            <person name="Schijlen E."/>
            <person name="Tajeshwar N."/>
            <person name="Catarino B."/>
            <person name="Hetherington A.J."/>
            <person name="Saltykova A."/>
            <person name="Bonnot C."/>
            <person name="Breuninger H."/>
            <person name="Symeonidi A."/>
            <person name="Radhakrishnan G.V."/>
            <person name="Van Nieuwerburgh F."/>
            <person name="Deforce D."/>
            <person name="Chang C."/>
            <person name="Karol K.G."/>
            <person name="Hedrich R."/>
            <person name="Ulvskov P."/>
            <person name="Glockner G."/>
            <person name="Delwiche C.F."/>
            <person name="Petrasek J."/>
            <person name="Van de Peer Y."/>
            <person name="Friml J."/>
            <person name="Beilby M."/>
            <person name="Dolan L."/>
            <person name="Kohara Y."/>
            <person name="Sugano S."/>
            <person name="Fujiyama A."/>
            <person name="Delaux P.-M."/>
            <person name="Quint M."/>
            <person name="TheiBen G."/>
            <person name="Hagemann M."/>
            <person name="Harholt J."/>
            <person name="Dunand C."/>
            <person name="Zachgo S."/>
            <person name="Langdale J."/>
            <person name="Maumus F."/>
            <person name="Straeten D.V.D."/>
            <person name="Gould S.B."/>
            <person name="Rensing S.A."/>
        </authorList>
    </citation>
    <scope>NUCLEOTIDE SEQUENCE [LARGE SCALE GENOMIC DNA]</scope>
    <source>
        <strain evidence="2 3">S276</strain>
    </source>
</reference>
<dbReference type="Gramene" id="GBG79733">
    <property type="protein sequence ID" value="GBG79733"/>
    <property type="gene ID" value="CBR_g29997"/>
</dbReference>
<feature type="region of interest" description="Disordered" evidence="1">
    <location>
        <begin position="211"/>
        <end position="230"/>
    </location>
</feature>
<gene>
    <name evidence="2" type="ORF">CBR_g29997</name>
</gene>
<feature type="compositionally biased region" description="Acidic residues" evidence="1">
    <location>
        <begin position="61"/>
        <end position="94"/>
    </location>
</feature>
<evidence type="ECO:0000313" key="3">
    <source>
        <dbReference type="Proteomes" id="UP000265515"/>
    </source>
</evidence>
<proteinExistence type="predicted"/>
<name>A0A388LC16_CHABU</name>
<keyword evidence="3" id="KW-1185">Reference proteome</keyword>
<organism evidence="2 3">
    <name type="scientific">Chara braunii</name>
    <name type="common">Braun's stonewort</name>
    <dbReference type="NCBI Taxonomy" id="69332"/>
    <lineage>
        <taxon>Eukaryota</taxon>
        <taxon>Viridiplantae</taxon>
        <taxon>Streptophyta</taxon>
        <taxon>Charophyceae</taxon>
        <taxon>Charales</taxon>
        <taxon>Characeae</taxon>
        <taxon>Chara</taxon>
    </lineage>
</organism>
<protein>
    <submittedName>
        <fullName evidence="2">Uncharacterized protein</fullName>
    </submittedName>
</protein>
<comment type="caution">
    <text evidence="2">The sequence shown here is derived from an EMBL/GenBank/DDBJ whole genome shotgun (WGS) entry which is preliminary data.</text>
</comment>
<dbReference type="AlphaFoldDB" id="A0A388LC16"/>